<dbReference type="AlphaFoldDB" id="A0A9P7Y2S3"/>
<evidence type="ECO:0000313" key="8">
    <source>
        <dbReference type="Proteomes" id="UP000707451"/>
    </source>
</evidence>
<dbReference type="PANTHER" id="PTHR44329">
    <property type="entry name" value="SERINE/THREONINE-PROTEIN KINASE TNNI3K-RELATED"/>
    <property type="match status" value="1"/>
</dbReference>
<dbReference type="InterPro" id="IPR000719">
    <property type="entry name" value="Prot_kinase_dom"/>
</dbReference>
<comment type="caution">
    <text evidence="7">The sequence shown here is derived from an EMBL/GenBank/DDBJ whole genome shotgun (WGS) entry which is preliminary data.</text>
</comment>
<dbReference type="InterPro" id="IPR006597">
    <property type="entry name" value="Sel1-like"/>
</dbReference>
<dbReference type="SUPFAM" id="SSF81901">
    <property type="entry name" value="HCP-like"/>
    <property type="match status" value="1"/>
</dbReference>
<evidence type="ECO:0000259" key="6">
    <source>
        <dbReference type="PROSITE" id="PS50011"/>
    </source>
</evidence>
<dbReference type="Gene3D" id="1.20.930.20">
    <property type="entry name" value="Adaptor protein Cbl, N-terminal domain"/>
    <property type="match status" value="1"/>
</dbReference>
<dbReference type="PRINTS" id="PR00109">
    <property type="entry name" value="TYRKINASE"/>
</dbReference>
<keyword evidence="1" id="KW-0808">Transferase</keyword>
<dbReference type="InterPro" id="IPR059179">
    <property type="entry name" value="MLKL-like_MCAfunc"/>
</dbReference>
<dbReference type="PANTHER" id="PTHR44329:SF288">
    <property type="entry name" value="MITOGEN-ACTIVATED PROTEIN KINASE KINASE KINASE 20"/>
    <property type="match status" value="1"/>
</dbReference>
<proteinExistence type="predicted"/>
<accession>A0A9P7Y2S3</accession>
<dbReference type="InterPro" id="IPR051681">
    <property type="entry name" value="Ser/Thr_Kinases-Pseudokinases"/>
</dbReference>
<dbReference type="OrthoDB" id="2314769at2759"/>
<feature type="region of interest" description="Disordered" evidence="5">
    <location>
        <begin position="641"/>
        <end position="673"/>
    </location>
</feature>
<evidence type="ECO:0000313" key="7">
    <source>
        <dbReference type="EMBL" id="KAG9071895.1"/>
    </source>
</evidence>
<dbReference type="GO" id="GO:0007166">
    <property type="term" value="P:cell surface receptor signaling pathway"/>
    <property type="evidence" value="ECO:0007669"/>
    <property type="project" value="InterPro"/>
</dbReference>
<feature type="compositionally biased region" description="Low complexity" evidence="5">
    <location>
        <begin position="715"/>
        <end position="734"/>
    </location>
</feature>
<dbReference type="GO" id="GO:0005524">
    <property type="term" value="F:ATP binding"/>
    <property type="evidence" value="ECO:0007669"/>
    <property type="project" value="UniProtKB-KW"/>
</dbReference>
<dbReference type="Pfam" id="PF07714">
    <property type="entry name" value="PK_Tyr_Ser-Thr"/>
    <property type="match status" value="1"/>
</dbReference>
<dbReference type="InterPro" id="IPR036537">
    <property type="entry name" value="Adaptor_Cbl_N_dom_sf"/>
</dbReference>
<dbReference type="InterPro" id="IPR001245">
    <property type="entry name" value="Ser-Thr/Tyr_kinase_cat_dom"/>
</dbReference>
<dbReference type="Gene3D" id="1.10.510.10">
    <property type="entry name" value="Transferase(Phosphotransferase) domain 1"/>
    <property type="match status" value="1"/>
</dbReference>
<dbReference type="CDD" id="cd21037">
    <property type="entry name" value="MLKL_NTD"/>
    <property type="match status" value="1"/>
</dbReference>
<feature type="compositionally biased region" description="Low complexity" evidence="5">
    <location>
        <begin position="648"/>
        <end position="659"/>
    </location>
</feature>
<feature type="compositionally biased region" description="Low complexity" evidence="5">
    <location>
        <begin position="689"/>
        <end position="707"/>
    </location>
</feature>
<dbReference type="Gene3D" id="1.25.40.10">
    <property type="entry name" value="Tetratricopeptide repeat domain"/>
    <property type="match status" value="1"/>
</dbReference>
<dbReference type="SMART" id="SM00671">
    <property type="entry name" value="SEL1"/>
    <property type="match status" value="3"/>
</dbReference>
<dbReference type="InterPro" id="IPR011009">
    <property type="entry name" value="Kinase-like_dom_sf"/>
</dbReference>
<dbReference type="Proteomes" id="UP000707451">
    <property type="component" value="Unassembled WGS sequence"/>
</dbReference>
<dbReference type="EMBL" id="JAHRHY010000002">
    <property type="protein sequence ID" value="KAG9071895.1"/>
    <property type="molecule type" value="Genomic_DNA"/>
</dbReference>
<feature type="compositionally biased region" description="Polar residues" evidence="5">
    <location>
        <begin position="735"/>
        <end position="754"/>
    </location>
</feature>
<evidence type="ECO:0000256" key="2">
    <source>
        <dbReference type="ARBA" id="ARBA00022741"/>
    </source>
</evidence>
<feature type="compositionally biased region" description="Low complexity" evidence="5">
    <location>
        <begin position="510"/>
        <end position="560"/>
    </location>
</feature>
<reference evidence="7" key="1">
    <citation type="submission" date="2021-06" db="EMBL/GenBank/DDBJ databases">
        <title>Genome Sequence of Mortierella hyaline Strain SCG-10, a Cold-Adapted, Nitrate-Reducing Fungus Isolated from Soil in Minnesota, USA.</title>
        <authorList>
            <person name="Aldossari N."/>
        </authorList>
    </citation>
    <scope>NUCLEOTIDE SEQUENCE</scope>
    <source>
        <strain evidence="7">SCG-10</strain>
    </source>
</reference>
<dbReference type="Pfam" id="PF08238">
    <property type="entry name" value="Sel1"/>
    <property type="match status" value="3"/>
</dbReference>
<keyword evidence="4" id="KW-0067">ATP-binding</keyword>
<evidence type="ECO:0000256" key="4">
    <source>
        <dbReference type="ARBA" id="ARBA00022840"/>
    </source>
</evidence>
<evidence type="ECO:0000256" key="1">
    <source>
        <dbReference type="ARBA" id="ARBA00022679"/>
    </source>
</evidence>
<feature type="domain" description="Protein kinase" evidence="6">
    <location>
        <begin position="145"/>
        <end position="449"/>
    </location>
</feature>
<evidence type="ECO:0000256" key="5">
    <source>
        <dbReference type="SAM" id="MobiDB-lite"/>
    </source>
</evidence>
<keyword evidence="8" id="KW-1185">Reference proteome</keyword>
<dbReference type="GO" id="GO:0004674">
    <property type="term" value="F:protein serine/threonine kinase activity"/>
    <property type="evidence" value="ECO:0007669"/>
    <property type="project" value="TreeGrafter"/>
</dbReference>
<dbReference type="InterPro" id="IPR011990">
    <property type="entry name" value="TPR-like_helical_dom_sf"/>
</dbReference>
<protein>
    <recommendedName>
        <fullName evidence="6">Protein kinase domain-containing protein</fullName>
    </recommendedName>
</protein>
<dbReference type="SUPFAM" id="SSF56112">
    <property type="entry name" value="Protein kinase-like (PK-like)"/>
    <property type="match status" value="1"/>
</dbReference>
<evidence type="ECO:0000256" key="3">
    <source>
        <dbReference type="ARBA" id="ARBA00022777"/>
    </source>
</evidence>
<name>A0A9P7Y2S3_9FUNG</name>
<gene>
    <name evidence="7" type="ORF">KI688_006114</name>
</gene>
<dbReference type="PROSITE" id="PS50011">
    <property type="entry name" value="PROTEIN_KINASE_DOM"/>
    <property type="match status" value="1"/>
</dbReference>
<sequence>MVDFGIFTGAIQLALIINEIARAAQSNKVSCMAMNHRIQIANEIIKAAFEQFKSNPKAFVISETAFKQYFLLLERMRDFVVEISKRKAFSKLFYALRFRDEFDALLRDFDSCVLDLNLGIALRTQAQLETDRNALEEDMVELKVFRKELQNGLDSLGGQLVGIRQMIATNRPMDDILAMVEIDYRQVVSITPSETRKGRTFPVHKRSWLAQEVAEKPLGFFGSQDMLDMLKKEVAILKKLDRCNYITKFMGITNRNNQISIIMEWLPNGDLASTLAKDELDWEQKLFISADIARGLHFLHEVGIIHKTLRAKNILLTRFNQAKITNFRQSRLESAQTRPMSDPFSYVRWLAPEKMTPPEVRYGPECDIYSFGMLLFEIASNKIPFASFNDRDLPEKIVREDLYEKVPEGTPPEFGNIMTACWSHDPRLRPTVSQVLLILRDTCEKHTTGDPIALPSSLKDPPPLFAVSPPATKNQGLFSPPMTPVAGLLTPEAYKNPYVNKRYVDEAIQQQQQQQQQQRQAQQQQSSQQSSTHQQAHLAIPQQARPQSQNQQQLQTPQQPTHSPRILHTVPKPHSQPEPGSRTEYQPSASKQEYVDPVPVNNVNMPRTPRPHQSLPATTTQPHGFTGHQNHNGVVFSNDAHVMSPTQSSGPLGSPLNSPRLDSPPINKNTRPLVIKARKQTLEADMHRLSMSSDSSTSTLQNSDQQSANSVQRHQNSQSSQSTGSTQSNHSGHSVNTNGGPLSPHQRQVSSGQESGRPRSTGFSPAPVANTMSQALLFHEARERADAWKIFKAHSDQGHPEGMYWTGYYLFHGEGGQAKDRRTAFDLFHAVTLMDLSPELRLLSSNAHFYAAVCYLEGQGVERNNTTGFGHMEIAADTGNAFAQFLVGDAYHRGSAVVQINVQRRDHYWQMAARQKEQRAIDRCRQFGIPF</sequence>
<keyword evidence="3" id="KW-0418">Kinase</keyword>
<organism evidence="7 8">
    <name type="scientific">Linnemannia hyalina</name>
    <dbReference type="NCBI Taxonomy" id="64524"/>
    <lineage>
        <taxon>Eukaryota</taxon>
        <taxon>Fungi</taxon>
        <taxon>Fungi incertae sedis</taxon>
        <taxon>Mucoromycota</taxon>
        <taxon>Mortierellomycotina</taxon>
        <taxon>Mortierellomycetes</taxon>
        <taxon>Mortierellales</taxon>
        <taxon>Mortierellaceae</taxon>
        <taxon>Linnemannia</taxon>
    </lineage>
</organism>
<keyword evidence="2" id="KW-0547">Nucleotide-binding</keyword>
<feature type="region of interest" description="Disordered" evidence="5">
    <location>
        <begin position="510"/>
        <end position="599"/>
    </location>
</feature>
<feature type="region of interest" description="Disordered" evidence="5">
    <location>
        <begin position="689"/>
        <end position="767"/>
    </location>
</feature>